<gene>
    <name evidence="6" type="ORF">H8B09_09805</name>
</gene>
<dbReference type="RefSeq" id="WP_191203321.1">
    <property type="nucleotide sequence ID" value="NZ_JACXZA010000002.1"/>
</dbReference>
<keyword evidence="2 5" id="KW-0812">Transmembrane</keyword>
<name>A0ABR8MSU4_9BACL</name>
<evidence type="ECO:0000256" key="5">
    <source>
        <dbReference type="SAM" id="Phobius"/>
    </source>
</evidence>
<dbReference type="PANTHER" id="PTHR35529:SF1">
    <property type="entry name" value="MANGANESE EFFLUX PUMP MNTP-RELATED"/>
    <property type="match status" value="1"/>
</dbReference>
<evidence type="ECO:0000256" key="3">
    <source>
        <dbReference type="ARBA" id="ARBA00022989"/>
    </source>
</evidence>
<sequence>METLFAWILTLSLGFDTLVVSASLGLRKETKYKLKTALVFASAESLMPIAGMIIGGALGHYFKGAISVIGALLLLVVAIYFIFFEREEDDNTAFEQSMDVWPLIAVAIGISLDELAVGFTAGLMQAPIVLTIILIATQSFAFTMIGVTFGAKFKPYLGEWAEKASGIALGLMGVWMLLENIALLYNPS</sequence>
<feature type="transmembrane region" description="Helical" evidence="5">
    <location>
        <begin position="128"/>
        <end position="147"/>
    </location>
</feature>
<evidence type="ECO:0000313" key="7">
    <source>
        <dbReference type="Proteomes" id="UP000609346"/>
    </source>
</evidence>
<keyword evidence="4 5" id="KW-0472">Membrane</keyword>
<organism evidence="6 7">
    <name type="scientific">Paenibacillus terricola</name>
    <dbReference type="NCBI Taxonomy" id="2763503"/>
    <lineage>
        <taxon>Bacteria</taxon>
        <taxon>Bacillati</taxon>
        <taxon>Bacillota</taxon>
        <taxon>Bacilli</taxon>
        <taxon>Bacillales</taxon>
        <taxon>Paenibacillaceae</taxon>
        <taxon>Paenibacillus</taxon>
    </lineage>
</organism>
<reference evidence="6 7" key="1">
    <citation type="submission" date="2020-09" db="EMBL/GenBank/DDBJ databases">
        <title>Paenibacillus sp. strain PR3 16S rRNA gene Genome sequencing and assembly.</title>
        <authorList>
            <person name="Kim J."/>
        </authorList>
    </citation>
    <scope>NUCLEOTIDE SEQUENCE [LARGE SCALE GENOMIC DNA]</scope>
    <source>
        <strain evidence="6 7">PR3</strain>
    </source>
</reference>
<keyword evidence="3 5" id="KW-1133">Transmembrane helix</keyword>
<proteinExistence type="predicted"/>
<dbReference type="Pfam" id="PF02659">
    <property type="entry name" value="Mntp"/>
    <property type="match status" value="1"/>
</dbReference>
<dbReference type="PANTHER" id="PTHR35529">
    <property type="entry name" value="MANGANESE EFFLUX PUMP MNTP-RELATED"/>
    <property type="match status" value="1"/>
</dbReference>
<feature type="transmembrane region" description="Helical" evidence="5">
    <location>
        <begin position="65"/>
        <end position="83"/>
    </location>
</feature>
<keyword evidence="7" id="KW-1185">Reference proteome</keyword>
<comment type="caution">
    <text evidence="6">The sequence shown here is derived from an EMBL/GenBank/DDBJ whole genome shotgun (WGS) entry which is preliminary data.</text>
</comment>
<feature type="transmembrane region" description="Helical" evidence="5">
    <location>
        <begin position="167"/>
        <end position="185"/>
    </location>
</feature>
<protein>
    <submittedName>
        <fullName evidence="6">Manganese efflux pump</fullName>
    </submittedName>
</protein>
<evidence type="ECO:0000313" key="6">
    <source>
        <dbReference type="EMBL" id="MBD3919048.1"/>
    </source>
</evidence>
<dbReference type="InterPro" id="IPR003810">
    <property type="entry name" value="Mntp/YtaF"/>
</dbReference>
<evidence type="ECO:0000256" key="1">
    <source>
        <dbReference type="ARBA" id="ARBA00022475"/>
    </source>
</evidence>
<dbReference type="Proteomes" id="UP000609346">
    <property type="component" value="Unassembled WGS sequence"/>
</dbReference>
<evidence type="ECO:0000256" key="2">
    <source>
        <dbReference type="ARBA" id="ARBA00022692"/>
    </source>
</evidence>
<dbReference type="EMBL" id="JACXZA010000002">
    <property type="protein sequence ID" value="MBD3919048.1"/>
    <property type="molecule type" value="Genomic_DNA"/>
</dbReference>
<keyword evidence="1" id="KW-1003">Cell membrane</keyword>
<accession>A0ABR8MSU4</accession>
<feature type="transmembrane region" description="Helical" evidence="5">
    <location>
        <begin position="37"/>
        <end position="58"/>
    </location>
</feature>
<evidence type="ECO:0000256" key="4">
    <source>
        <dbReference type="ARBA" id="ARBA00023136"/>
    </source>
</evidence>